<proteinExistence type="predicted"/>
<accession>A0A4V0DZS2</accession>
<organism evidence="1 2">
    <name type="scientific">Streptococcus oralis</name>
    <dbReference type="NCBI Taxonomy" id="1303"/>
    <lineage>
        <taxon>Bacteria</taxon>
        <taxon>Bacillati</taxon>
        <taxon>Bacillota</taxon>
        <taxon>Bacilli</taxon>
        <taxon>Lactobacillales</taxon>
        <taxon>Streptococcaceae</taxon>
        <taxon>Streptococcus</taxon>
    </lineage>
</organism>
<dbReference type="RefSeq" id="WP_260663067.1">
    <property type="nucleotide sequence ID" value="NZ_CABEIU010000001.1"/>
</dbReference>
<protein>
    <submittedName>
        <fullName evidence="1">Uncharacterized protein</fullName>
    </submittedName>
</protein>
<dbReference type="EMBL" id="CABEIU010000001">
    <property type="protein sequence ID" value="VTT00735.1"/>
    <property type="molecule type" value="Genomic_DNA"/>
</dbReference>
<evidence type="ECO:0000313" key="2">
    <source>
        <dbReference type="Proteomes" id="UP000388056"/>
    </source>
</evidence>
<name>A0A4V0DZS2_STROR</name>
<dbReference type="AlphaFoldDB" id="A0A4V0DZS2"/>
<reference evidence="1 2" key="1">
    <citation type="submission" date="2019-05" db="EMBL/GenBank/DDBJ databases">
        <authorList>
            <consortium name="Pathogen Informatics"/>
        </authorList>
    </citation>
    <scope>NUCLEOTIDE SEQUENCE [LARGE SCALE GENOMIC DNA]</scope>
    <source>
        <strain evidence="1 2">NCTC10232</strain>
    </source>
</reference>
<gene>
    <name evidence="1" type="ORF">NCTC10232_00006</name>
</gene>
<sequence>MTNRLKTPFEKTRDDFEEEFCGEIVEFLIFTLQNVTGGRFFKRWL</sequence>
<dbReference type="Proteomes" id="UP000388056">
    <property type="component" value="Unassembled WGS sequence"/>
</dbReference>
<evidence type="ECO:0000313" key="1">
    <source>
        <dbReference type="EMBL" id="VTT00735.1"/>
    </source>
</evidence>